<dbReference type="InterPro" id="IPR038973">
    <property type="entry name" value="MutL/Mlh/Pms-like"/>
</dbReference>
<dbReference type="PANTHER" id="PTHR10073:SF47">
    <property type="entry name" value="DNA MISMATCH REPAIR PROTEIN MLH3"/>
    <property type="match status" value="1"/>
</dbReference>
<accession>A0A1Y2ESN2</accession>
<sequence length="66" mass="7672">MPTFLFEAIQSRSCRSAIMFNDELDHQQMENLVHALGYCHLPFQCAHGRPSLHSLMVFQEAYNFDP</sequence>
<evidence type="ECO:0000313" key="2">
    <source>
        <dbReference type="Proteomes" id="UP000193685"/>
    </source>
</evidence>
<dbReference type="GeneID" id="63786814"/>
<dbReference type="STRING" id="56484.A0A1Y2ESN2"/>
<dbReference type="GO" id="GO:0016887">
    <property type="term" value="F:ATP hydrolysis activity"/>
    <property type="evidence" value="ECO:0007669"/>
    <property type="project" value="InterPro"/>
</dbReference>
<name>A0A1Y2ESN2_PROLT</name>
<organism evidence="1 2">
    <name type="scientific">Protomyces lactucae-debilis</name>
    <dbReference type="NCBI Taxonomy" id="2754530"/>
    <lineage>
        <taxon>Eukaryota</taxon>
        <taxon>Fungi</taxon>
        <taxon>Dikarya</taxon>
        <taxon>Ascomycota</taxon>
        <taxon>Taphrinomycotina</taxon>
        <taxon>Taphrinomycetes</taxon>
        <taxon>Taphrinales</taxon>
        <taxon>Protomycetaceae</taxon>
        <taxon>Protomyces</taxon>
    </lineage>
</organism>
<dbReference type="Proteomes" id="UP000193685">
    <property type="component" value="Unassembled WGS sequence"/>
</dbReference>
<keyword evidence="2" id="KW-1185">Reference proteome</keyword>
<dbReference type="AlphaFoldDB" id="A0A1Y2ESN2"/>
<dbReference type="GO" id="GO:0006298">
    <property type="term" value="P:mismatch repair"/>
    <property type="evidence" value="ECO:0007669"/>
    <property type="project" value="InterPro"/>
</dbReference>
<dbReference type="GO" id="GO:0032300">
    <property type="term" value="C:mismatch repair complex"/>
    <property type="evidence" value="ECO:0007669"/>
    <property type="project" value="InterPro"/>
</dbReference>
<dbReference type="GO" id="GO:0140664">
    <property type="term" value="F:ATP-dependent DNA damage sensor activity"/>
    <property type="evidence" value="ECO:0007669"/>
    <property type="project" value="InterPro"/>
</dbReference>
<dbReference type="EMBL" id="MCFI01000029">
    <property type="protein sequence ID" value="ORY74573.1"/>
    <property type="molecule type" value="Genomic_DNA"/>
</dbReference>
<gene>
    <name evidence="1" type="ORF">BCR37DRAFT_384372</name>
</gene>
<evidence type="ECO:0000313" key="1">
    <source>
        <dbReference type="EMBL" id="ORY74573.1"/>
    </source>
</evidence>
<reference evidence="1 2" key="1">
    <citation type="submission" date="2016-07" db="EMBL/GenBank/DDBJ databases">
        <title>Pervasive Adenine N6-methylation of Active Genes in Fungi.</title>
        <authorList>
            <consortium name="DOE Joint Genome Institute"/>
            <person name="Mondo S.J."/>
            <person name="Dannebaum R.O."/>
            <person name="Kuo R.C."/>
            <person name="Labutti K."/>
            <person name="Haridas S."/>
            <person name="Kuo A."/>
            <person name="Salamov A."/>
            <person name="Ahrendt S.R."/>
            <person name="Lipzen A."/>
            <person name="Sullivan W."/>
            <person name="Andreopoulos W.B."/>
            <person name="Clum A."/>
            <person name="Lindquist E."/>
            <person name="Daum C."/>
            <person name="Ramamoorthy G.K."/>
            <person name="Gryganskyi A."/>
            <person name="Culley D."/>
            <person name="Magnuson J.K."/>
            <person name="James T.Y."/>
            <person name="O'Malley M.A."/>
            <person name="Stajich J.E."/>
            <person name="Spatafora J.W."/>
            <person name="Visel A."/>
            <person name="Grigoriev I.V."/>
        </authorList>
    </citation>
    <scope>NUCLEOTIDE SEQUENCE [LARGE SCALE GENOMIC DNA]</scope>
    <source>
        <strain evidence="1 2">12-1054</strain>
    </source>
</reference>
<dbReference type="SUPFAM" id="SSF118116">
    <property type="entry name" value="DNA mismatch repair protein MutL"/>
    <property type="match status" value="1"/>
</dbReference>
<evidence type="ECO:0008006" key="3">
    <source>
        <dbReference type="Google" id="ProtNLM"/>
    </source>
</evidence>
<comment type="caution">
    <text evidence="1">The sequence shown here is derived from an EMBL/GenBank/DDBJ whole genome shotgun (WGS) entry which is preliminary data.</text>
</comment>
<dbReference type="PANTHER" id="PTHR10073">
    <property type="entry name" value="DNA MISMATCH REPAIR PROTEIN MLH, PMS, MUTL"/>
    <property type="match status" value="1"/>
</dbReference>
<dbReference type="RefSeq" id="XP_040722047.1">
    <property type="nucleotide sequence ID" value="XM_040870215.1"/>
</dbReference>
<dbReference type="OrthoDB" id="429932at2759"/>
<dbReference type="InterPro" id="IPR037198">
    <property type="entry name" value="MutL_C_sf"/>
</dbReference>
<proteinExistence type="predicted"/>
<protein>
    <recommendedName>
        <fullName evidence="3">MutL C-terminal dimerisation domain-containing protein</fullName>
    </recommendedName>
</protein>
<dbReference type="Gene3D" id="3.30.1540.20">
    <property type="entry name" value="MutL, C-terminal domain, dimerisation subdomain"/>
    <property type="match status" value="1"/>
</dbReference>
<dbReference type="InterPro" id="IPR042120">
    <property type="entry name" value="MutL_C_dimsub"/>
</dbReference>